<dbReference type="EMBL" id="QGKV02001507">
    <property type="protein sequence ID" value="KAF3532510.1"/>
    <property type="molecule type" value="Genomic_DNA"/>
</dbReference>
<protein>
    <submittedName>
        <fullName evidence="1">Uncharacterized protein</fullName>
    </submittedName>
</protein>
<reference evidence="1 2" key="1">
    <citation type="journal article" date="2020" name="BMC Genomics">
        <title>Intraspecific diversification of the crop wild relative Brassica cretica Lam. using demographic model selection.</title>
        <authorList>
            <person name="Kioukis A."/>
            <person name="Michalopoulou V.A."/>
            <person name="Briers L."/>
            <person name="Pirintsos S."/>
            <person name="Studholme D.J."/>
            <person name="Pavlidis P."/>
            <person name="Sarris P.F."/>
        </authorList>
    </citation>
    <scope>NUCLEOTIDE SEQUENCE [LARGE SCALE GENOMIC DNA]</scope>
    <source>
        <strain evidence="2">cv. PFS-1207/04</strain>
    </source>
</reference>
<proteinExistence type="predicted"/>
<gene>
    <name evidence="1" type="ORF">DY000_02039169</name>
</gene>
<comment type="caution">
    <text evidence="1">The sequence shown here is derived from an EMBL/GenBank/DDBJ whole genome shotgun (WGS) entry which is preliminary data.</text>
</comment>
<evidence type="ECO:0000313" key="2">
    <source>
        <dbReference type="Proteomes" id="UP000266723"/>
    </source>
</evidence>
<dbReference type="Proteomes" id="UP000266723">
    <property type="component" value="Unassembled WGS sequence"/>
</dbReference>
<accession>A0ABQ7BK78</accession>
<sequence>MAIGPRTRLGRYVATEIQPSSVATLRPSTHRARSLRSDRALAKLSRYVATEHKPSSVAT</sequence>
<evidence type="ECO:0000313" key="1">
    <source>
        <dbReference type="EMBL" id="KAF3532510.1"/>
    </source>
</evidence>
<organism evidence="1 2">
    <name type="scientific">Brassica cretica</name>
    <name type="common">Mustard</name>
    <dbReference type="NCBI Taxonomy" id="69181"/>
    <lineage>
        <taxon>Eukaryota</taxon>
        <taxon>Viridiplantae</taxon>
        <taxon>Streptophyta</taxon>
        <taxon>Embryophyta</taxon>
        <taxon>Tracheophyta</taxon>
        <taxon>Spermatophyta</taxon>
        <taxon>Magnoliopsida</taxon>
        <taxon>eudicotyledons</taxon>
        <taxon>Gunneridae</taxon>
        <taxon>Pentapetalae</taxon>
        <taxon>rosids</taxon>
        <taxon>malvids</taxon>
        <taxon>Brassicales</taxon>
        <taxon>Brassicaceae</taxon>
        <taxon>Brassiceae</taxon>
        <taxon>Brassica</taxon>
    </lineage>
</organism>
<keyword evidence="2" id="KW-1185">Reference proteome</keyword>
<name>A0ABQ7BK78_BRACR</name>